<dbReference type="EMBL" id="QNUL01000022">
    <property type="protein sequence ID" value="REA58215.1"/>
    <property type="molecule type" value="Genomic_DNA"/>
</dbReference>
<keyword evidence="1" id="KW-0732">Signal</keyword>
<accession>A0A3D8Y6B1</accession>
<dbReference type="Proteomes" id="UP000256373">
    <property type="component" value="Unassembled WGS sequence"/>
</dbReference>
<protein>
    <submittedName>
        <fullName evidence="2">Uncharacterized protein</fullName>
    </submittedName>
</protein>
<dbReference type="Pfam" id="PF09982">
    <property type="entry name" value="LpxR"/>
    <property type="match status" value="1"/>
</dbReference>
<reference evidence="2 3" key="1">
    <citation type="submission" date="2018-07" db="EMBL/GenBank/DDBJ databases">
        <title>Dyadobacter roseus sp. nov., isolated from rose rhizosphere soil.</title>
        <authorList>
            <person name="Chen L."/>
        </authorList>
    </citation>
    <scope>NUCLEOTIDE SEQUENCE [LARGE SCALE GENOMIC DNA]</scope>
    <source>
        <strain evidence="2 3">RS19</strain>
    </source>
</reference>
<feature type="chain" id="PRO_5017608684" evidence="1">
    <location>
        <begin position="25"/>
        <end position="535"/>
    </location>
</feature>
<name>A0A3D8Y6B1_9BACT</name>
<feature type="signal peptide" evidence="1">
    <location>
        <begin position="1"/>
        <end position="24"/>
    </location>
</feature>
<evidence type="ECO:0000313" key="2">
    <source>
        <dbReference type="EMBL" id="REA58215.1"/>
    </source>
</evidence>
<dbReference type="InterPro" id="IPR018707">
    <property type="entry name" value="LpxR"/>
</dbReference>
<dbReference type="AlphaFoldDB" id="A0A3D8Y6B1"/>
<gene>
    <name evidence="2" type="ORF">DSL64_21655</name>
</gene>
<dbReference type="Gene3D" id="2.40.128.140">
    <property type="entry name" value="Outer membrane protein"/>
    <property type="match status" value="1"/>
</dbReference>
<organism evidence="2 3">
    <name type="scientific">Dyadobacter luteus</name>
    <dbReference type="NCBI Taxonomy" id="2259619"/>
    <lineage>
        <taxon>Bacteria</taxon>
        <taxon>Pseudomonadati</taxon>
        <taxon>Bacteroidota</taxon>
        <taxon>Cytophagia</taxon>
        <taxon>Cytophagales</taxon>
        <taxon>Spirosomataceae</taxon>
        <taxon>Dyadobacter</taxon>
    </lineage>
</organism>
<sequence length="535" mass="61494">MNRTFILFKCTLMLFFFPSLSVLAQYSFEKTDILIREGRSEQVKILYRPDKNFKRQVVKIRVIDKTTTAQKSGYMIQSNNSLDFSVQDKQSFKIDAFKDTSSPMDKFLSLEIVDANGKSLDTLQVQITKPTKVLGSGYTIDNVRGTFGIDVDQDWFLDFVPGLNEDRNYTQGTAFSYSKLNLDKSVLFLPVNLFQKLAWSLTGTDRDNIDKRPSSISLGVTAFTPRVLEDSLNPVIGDRPFSNVVFLQTAYRFFNNKTKFLNTTSFAYGFIGSNIGNTFQSFAHKSIVTGRPTNIGWQHQISDGGRPAFLFSHEGLRKLGKLPDLPQSTIDYLARKHFEVYFGYKVNLGWYNSIAVSSTLRLGRFTKYSGIEGIGTATSSANKFRDDSNDNYLDTEKNDRDITYEYVTPKNRWDWYFFGTLSPRLIPYNSLLLGQPFHKSSYTLPRQNYNPFILDMEVGFFVSKIRIVPDVDLPLSRWDLVLSFNARTSEIISKDPTVENQYKRMHSWGRVSLRIPIFRDTSNQRWTKKDYDAIN</sequence>
<comment type="caution">
    <text evidence="2">The sequence shown here is derived from an EMBL/GenBank/DDBJ whole genome shotgun (WGS) entry which is preliminary data.</text>
</comment>
<evidence type="ECO:0000256" key="1">
    <source>
        <dbReference type="SAM" id="SignalP"/>
    </source>
</evidence>
<dbReference type="InterPro" id="IPR037107">
    <property type="entry name" value="Put_OMP_sf"/>
</dbReference>
<keyword evidence="3" id="KW-1185">Reference proteome</keyword>
<proteinExistence type="predicted"/>
<evidence type="ECO:0000313" key="3">
    <source>
        <dbReference type="Proteomes" id="UP000256373"/>
    </source>
</evidence>